<gene>
    <name evidence="3" type="ORF">SAMN05421823_108248</name>
</gene>
<evidence type="ECO:0000259" key="2">
    <source>
        <dbReference type="Pfam" id="PF04024"/>
    </source>
</evidence>
<feature type="domain" description="Phage shock protein PspC N-terminal" evidence="2">
    <location>
        <begin position="13"/>
        <end position="56"/>
    </location>
</feature>
<accession>A0A1G9NCB9</accession>
<name>A0A1G9NCB9_9BACT</name>
<reference evidence="3 4" key="1">
    <citation type="submission" date="2016-10" db="EMBL/GenBank/DDBJ databases">
        <authorList>
            <person name="de Groot N.N."/>
        </authorList>
    </citation>
    <scope>NUCLEOTIDE SEQUENCE [LARGE SCALE GENOMIC DNA]</scope>
    <source>
        <strain evidence="3 4">DSM 25186</strain>
    </source>
</reference>
<feature type="transmembrane region" description="Helical" evidence="1">
    <location>
        <begin position="33"/>
        <end position="56"/>
    </location>
</feature>
<dbReference type="InterPro" id="IPR007168">
    <property type="entry name" value="Phageshock_PspC_N"/>
</dbReference>
<keyword evidence="1" id="KW-0472">Membrane</keyword>
<dbReference type="OrthoDB" id="674853at2"/>
<proteinExistence type="predicted"/>
<evidence type="ECO:0000313" key="3">
    <source>
        <dbReference type="EMBL" id="SDL84130.1"/>
    </source>
</evidence>
<sequence>MEKIRLFFEDKAFGVCTQLSDKVGISTTNVRLFFIYASFLTLGSPVIMYLVLAFVLKIRQNLRRGHRTVWEI</sequence>
<dbReference type="Proteomes" id="UP000198510">
    <property type="component" value="Unassembled WGS sequence"/>
</dbReference>
<keyword evidence="1" id="KW-1133">Transmembrane helix</keyword>
<dbReference type="AlphaFoldDB" id="A0A1G9NCB9"/>
<dbReference type="Pfam" id="PF04024">
    <property type="entry name" value="PspC"/>
    <property type="match status" value="1"/>
</dbReference>
<dbReference type="STRING" id="1075417.SAMN05421823_108248"/>
<keyword evidence="1" id="KW-0812">Transmembrane</keyword>
<dbReference type="RefSeq" id="WP_089685260.1">
    <property type="nucleotide sequence ID" value="NZ_FNFO01000008.1"/>
</dbReference>
<dbReference type="EMBL" id="FNFO01000008">
    <property type="protein sequence ID" value="SDL84130.1"/>
    <property type="molecule type" value="Genomic_DNA"/>
</dbReference>
<keyword evidence="4" id="KW-1185">Reference proteome</keyword>
<evidence type="ECO:0000313" key="4">
    <source>
        <dbReference type="Proteomes" id="UP000198510"/>
    </source>
</evidence>
<evidence type="ECO:0000256" key="1">
    <source>
        <dbReference type="SAM" id="Phobius"/>
    </source>
</evidence>
<protein>
    <submittedName>
        <fullName evidence="3">Phage shock protein PspC (Stress-responsive transcriptional regulator)</fullName>
    </submittedName>
</protein>
<organism evidence="3 4">
    <name type="scientific">Catalinimonas alkaloidigena</name>
    <dbReference type="NCBI Taxonomy" id="1075417"/>
    <lineage>
        <taxon>Bacteria</taxon>
        <taxon>Pseudomonadati</taxon>
        <taxon>Bacteroidota</taxon>
        <taxon>Cytophagia</taxon>
        <taxon>Cytophagales</taxon>
        <taxon>Catalimonadaceae</taxon>
        <taxon>Catalinimonas</taxon>
    </lineage>
</organism>